<gene>
    <name evidence="1" type="ORF">ES332_A02G196800v1</name>
</gene>
<dbReference type="Proteomes" id="UP000322667">
    <property type="component" value="Chromosome A02"/>
</dbReference>
<name>A0A5D2RKL7_GOSTO</name>
<sequence>MDSFHSGLSFHPLFMLSLVTKLFQNQQPGIWLDDLMIGSTITIPIRCDCLTRNQNRCRS</sequence>
<organism evidence="1 2">
    <name type="scientific">Gossypium tomentosum</name>
    <name type="common">Hawaiian cotton</name>
    <name type="synonym">Gossypium sandvicense</name>
    <dbReference type="NCBI Taxonomy" id="34277"/>
    <lineage>
        <taxon>Eukaryota</taxon>
        <taxon>Viridiplantae</taxon>
        <taxon>Streptophyta</taxon>
        <taxon>Embryophyta</taxon>
        <taxon>Tracheophyta</taxon>
        <taxon>Spermatophyta</taxon>
        <taxon>Magnoliopsida</taxon>
        <taxon>eudicotyledons</taxon>
        <taxon>Gunneridae</taxon>
        <taxon>Pentapetalae</taxon>
        <taxon>rosids</taxon>
        <taxon>malvids</taxon>
        <taxon>Malvales</taxon>
        <taxon>Malvaceae</taxon>
        <taxon>Malvoideae</taxon>
        <taxon>Gossypium</taxon>
    </lineage>
</organism>
<dbReference type="AlphaFoldDB" id="A0A5D2RKL7"/>
<reference evidence="1 2" key="1">
    <citation type="submission" date="2019-07" db="EMBL/GenBank/DDBJ databases">
        <title>WGS assembly of Gossypium tomentosum.</title>
        <authorList>
            <person name="Chen Z.J."/>
            <person name="Sreedasyam A."/>
            <person name="Ando A."/>
            <person name="Song Q."/>
            <person name="De L."/>
            <person name="Hulse-Kemp A."/>
            <person name="Ding M."/>
            <person name="Ye W."/>
            <person name="Kirkbride R."/>
            <person name="Jenkins J."/>
            <person name="Plott C."/>
            <person name="Lovell J."/>
            <person name="Lin Y.-M."/>
            <person name="Vaughn R."/>
            <person name="Liu B."/>
            <person name="Li W."/>
            <person name="Simpson S."/>
            <person name="Scheffler B."/>
            <person name="Saski C."/>
            <person name="Grover C."/>
            <person name="Hu G."/>
            <person name="Conover J."/>
            <person name="Carlson J."/>
            <person name="Shu S."/>
            <person name="Boston L."/>
            <person name="Williams M."/>
            <person name="Peterson D."/>
            <person name="Mcgee K."/>
            <person name="Jones D."/>
            <person name="Wendel J."/>
            <person name="Stelly D."/>
            <person name="Grimwood J."/>
            <person name="Schmutz J."/>
        </authorList>
    </citation>
    <scope>NUCLEOTIDE SEQUENCE [LARGE SCALE GENOMIC DNA]</scope>
    <source>
        <strain evidence="1">7179.01</strain>
    </source>
</reference>
<proteinExistence type="predicted"/>
<accession>A0A5D2RKL7</accession>
<protein>
    <submittedName>
        <fullName evidence="1">Uncharacterized protein</fullName>
    </submittedName>
</protein>
<dbReference type="EMBL" id="CM017611">
    <property type="protein sequence ID" value="TYI40912.1"/>
    <property type="molecule type" value="Genomic_DNA"/>
</dbReference>
<keyword evidence="2" id="KW-1185">Reference proteome</keyword>
<evidence type="ECO:0000313" key="2">
    <source>
        <dbReference type="Proteomes" id="UP000322667"/>
    </source>
</evidence>
<evidence type="ECO:0000313" key="1">
    <source>
        <dbReference type="EMBL" id="TYI40912.1"/>
    </source>
</evidence>